<keyword evidence="2" id="KW-1185">Reference proteome</keyword>
<dbReference type="Proteomes" id="UP001162992">
    <property type="component" value="Chromosome 13"/>
</dbReference>
<sequence length="100" mass="11417">MLPTVAYSRRRLCEKRIPALQIQGCAKGRLATVVEGCVRIELSKNLKHKSLKQNGWLIFKSGCPLYKHKSLKQNGWLVFKSGCPLYKHKSLDPHKSLNSR</sequence>
<proteinExistence type="predicted"/>
<reference evidence="2" key="1">
    <citation type="journal article" date="2024" name="Proc. Natl. Acad. Sci. U.S.A.">
        <title>Extraordinary preservation of gene collinearity over three hundred million years revealed in homosporous lycophytes.</title>
        <authorList>
            <person name="Li C."/>
            <person name="Wickell D."/>
            <person name="Kuo L.Y."/>
            <person name="Chen X."/>
            <person name="Nie B."/>
            <person name="Liao X."/>
            <person name="Peng D."/>
            <person name="Ji J."/>
            <person name="Jenkins J."/>
            <person name="Williams M."/>
            <person name="Shu S."/>
            <person name="Plott C."/>
            <person name="Barry K."/>
            <person name="Rajasekar S."/>
            <person name="Grimwood J."/>
            <person name="Han X."/>
            <person name="Sun S."/>
            <person name="Hou Z."/>
            <person name="He W."/>
            <person name="Dai G."/>
            <person name="Sun C."/>
            <person name="Schmutz J."/>
            <person name="Leebens-Mack J.H."/>
            <person name="Li F.W."/>
            <person name="Wang L."/>
        </authorList>
    </citation>
    <scope>NUCLEOTIDE SEQUENCE [LARGE SCALE GENOMIC DNA]</scope>
    <source>
        <strain evidence="2">cv. PW_Plant_1</strain>
    </source>
</reference>
<evidence type="ECO:0000313" key="1">
    <source>
        <dbReference type="EMBL" id="KAJ7534565.1"/>
    </source>
</evidence>
<organism evidence="1 2">
    <name type="scientific">Diphasiastrum complanatum</name>
    <name type="common">Issler's clubmoss</name>
    <name type="synonym">Lycopodium complanatum</name>
    <dbReference type="NCBI Taxonomy" id="34168"/>
    <lineage>
        <taxon>Eukaryota</taxon>
        <taxon>Viridiplantae</taxon>
        <taxon>Streptophyta</taxon>
        <taxon>Embryophyta</taxon>
        <taxon>Tracheophyta</taxon>
        <taxon>Lycopodiopsida</taxon>
        <taxon>Lycopodiales</taxon>
        <taxon>Lycopodiaceae</taxon>
        <taxon>Lycopodioideae</taxon>
        <taxon>Diphasiastrum</taxon>
    </lineage>
</organism>
<name>A0ACC2BXS9_DIPCM</name>
<comment type="caution">
    <text evidence="1">The sequence shown here is derived from an EMBL/GenBank/DDBJ whole genome shotgun (WGS) entry which is preliminary data.</text>
</comment>
<gene>
    <name evidence="1" type="ORF">O6H91_13G099900</name>
</gene>
<protein>
    <submittedName>
        <fullName evidence="1">Uncharacterized protein</fullName>
    </submittedName>
</protein>
<dbReference type="EMBL" id="CM055104">
    <property type="protein sequence ID" value="KAJ7534565.1"/>
    <property type="molecule type" value="Genomic_DNA"/>
</dbReference>
<evidence type="ECO:0000313" key="2">
    <source>
        <dbReference type="Proteomes" id="UP001162992"/>
    </source>
</evidence>
<accession>A0ACC2BXS9</accession>